<feature type="transmembrane region" description="Helical" evidence="1">
    <location>
        <begin position="52"/>
        <end position="71"/>
    </location>
</feature>
<feature type="transmembrane region" description="Helical" evidence="1">
    <location>
        <begin position="12"/>
        <end position="32"/>
    </location>
</feature>
<name>A0A8X7V2K1_BRACI</name>
<evidence type="ECO:0000256" key="1">
    <source>
        <dbReference type="SAM" id="Phobius"/>
    </source>
</evidence>
<proteinExistence type="predicted"/>
<evidence type="ECO:0000313" key="2">
    <source>
        <dbReference type="EMBL" id="KAG2299777.1"/>
    </source>
</evidence>
<keyword evidence="1" id="KW-1133">Transmembrane helix</keyword>
<dbReference type="EMBL" id="JAAMPC010000008">
    <property type="protein sequence ID" value="KAG2299777.1"/>
    <property type="molecule type" value="Genomic_DNA"/>
</dbReference>
<gene>
    <name evidence="2" type="ORF">Bca52824_036249</name>
</gene>
<accession>A0A8X7V2K1</accession>
<keyword evidence="3" id="KW-1185">Reference proteome</keyword>
<dbReference type="AlphaFoldDB" id="A0A8X7V2K1"/>
<comment type="caution">
    <text evidence="2">The sequence shown here is derived from an EMBL/GenBank/DDBJ whole genome shotgun (WGS) entry which is preliminary data.</text>
</comment>
<keyword evidence="1" id="KW-0472">Membrane</keyword>
<evidence type="ECO:0000313" key="3">
    <source>
        <dbReference type="Proteomes" id="UP000886595"/>
    </source>
</evidence>
<reference evidence="2 3" key="1">
    <citation type="submission" date="2020-02" db="EMBL/GenBank/DDBJ databases">
        <authorList>
            <person name="Ma Q."/>
            <person name="Huang Y."/>
            <person name="Song X."/>
            <person name="Pei D."/>
        </authorList>
    </citation>
    <scope>NUCLEOTIDE SEQUENCE [LARGE SCALE GENOMIC DNA]</scope>
    <source>
        <strain evidence="2">Sxm20200214</strain>
        <tissue evidence="2">Leaf</tissue>
    </source>
</reference>
<keyword evidence="1" id="KW-0812">Transmembrane</keyword>
<organism evidence="2 3">
    <name type="scientific">Brassica carinata</name>
    <name type="common">Ethiopian mustard</name>
    <name type="synonym">Abyssinian cabbage</name>
    <dbReference type="NCBI Taxonomy" id="52824"/>
    <lineage>
        <taxon>Eukaryota</taxon>
        <taxon>Viridiplantae</taxon>
        <taxon>Streptophyta</taxon>
        <taxon>Embryophyta</taxon>
        <taxon>Tracheophyta</taxon>
        <taxon>Spermatophyta</taxon>
        <taxon>Magnoliopsida</taxon>
        <taxon>eudicotyledons</taxon>
        <taxon>Gunneridae</taxon>
        <taxon>Pentapetalae</taxon>
        <taxon>rosids</taxon>
        <taxon>malvids</taxon>
        <taxon>Brassicales</taxon>
        <taxon>Brassicaceae</taxon>
        <taxon>Brassiceae</taxon>
        <taxon>Brassica</taxon>
    </lineage>
</organism>
<dbReference type="OrthoDB" id="1468934at2759"/>
<sequence>MEKPMDLHKIFSAVAMGIALIKLIPAFGIWSPLSVGIGIGINATSQGVSGDWTYVIAMSIACGVLCILSRFTTL</sequence>
<protein>
    <submittedName>
        <fullName evidence="2">Uncharacterized protein</fullName>
    </submittedName>
</protein>
<dbReference type="Proteomes" id="UP000886595">
    <property type="component" value="Unassembled WGS sequence"/>
</dbReference>